<evidence type="ECO:0000313" key="3">
    <source>
        <dbReference type="Proteomes" id="UP001162030"/>
    </source>
</evidence>
<feature type="compositionally biased region" description="Basic and acidic residues" evidence="1">
    <location>
        <begin position="1"/>
        <end position="12"/>
    </location>
</feature>
<name>A0ABN8X044_9GAMM</name>
<keyword evidence="3" id="KW-1185">Reference proteome</keyword>
<evidence type="ECO:0000256" key="1">
    <source>
        <dbReference type="SAM" id="MobiDB-lite"/>
    </source>
</evidence>
<dbReference type="RefSeq" id="WP_317963665.1">
    <property type="nucleotide sequence ID" value="NZ_OX458333.1"/>
</dbReference>
<sequence>MDFDNRDTRSGEVRPAFQGGSDGAPPSARDHHERVTLKGNGRGRCFSERSHYNAERIVIPFPSGPKLPPYARRVVALRRTRETLLEVLTGSAAMDEAARRFELEAKYGDPPTSFVALPFERNPSAYDWTFAAGMDVAIITVGRPETDISLLHAASLVLTAGASHAVVRLLARVEILRRDEGGRIWKLH</sequence>
<dbReference type="EMBL" id="OX458333">
    <property type="protein sequence ID" value="CAI8749192.1"/>
    <property type="molecule type" value="Genomic_DNA"/>
</dbReference>
<gene>
    <name evidence="2" type="ORF">MSZNOR_0614</name>
</gene>
<organism evidence="2 3">
    <name type="scientific">Methylocaldum szegediense</name>
    <dbReference type="NCBI Taxonomy" id="73780"/>
    <lineage>
        <taxon>Bacteria</taxon>
        <taxon>Pseudomonadati</taxon>
        <taxon>Pseudomonadota</taxon>
        <taxon>Gammaproteobacteria</taxon>
        <taxon>Methylococcales</taxon>
        <taxon>Methylococcaceae</taxon>
        <taxon>Methylocaldum</taxon>
    </lineage>
</organism>
<proteinExistence type="predicted"/>
<accession>A0ABN8X044</accession>
<dbReference type="Proteomes" id="UP001162030">
    <property type="component" value="Chromosome"/>
</dbReference>
<feature type="region of interest" description="Disordered" evidence="1">
    <location>
        <begin position="1"/>
        <end position="31"/>
    </location>
</feature>
<protein>
    <submittedName>
        <fullName evidence="2">Uncharacterized protein</fullName>
    </submittedName>
</protein>
<reference evidence="2 3" key="1">
    <citation type="submission" date="2023-03" db="EMBL/GenBank/DDBJ databases">
        <authorList>
            <person name="Pearce D."/>
        </authorList>
    </citation>
    <scope>NUCLEOTIDE SEQUENCE [LARGE SCALE GENOMIC DNA]</scope>
    <source>
        <strain evidence="2">Msz</strain>
    </source>
</reference>
<evidence type="ECO:0000313" key="2">
    <source>
        <dbReference type="EMBL" id="CAI8749192.1"/>
    </source>
</evidence>